<organism evidence="1 2">
    <name type="scientific">Cedratvirus kamchatka</name>
    <dbReference type="NCBI Taxonomy" id="2716914"/>
    <lineage>
        <taxon>Viruses</taxon>
        <taxon>Pithoviruses</taxon>
        <taxon>Orthocedratvirinae</taxon>
        <taxon>Alphacedratvirus</taxon>
        <taxon>Alphacedratvirus rossiense</taxon>
    </lineage>
</organism>
<reference evidence="1" key="1">
    <citation type="submission" date="2019-12" db="EMBL/GenBank/DDBJ databases">
        <title>The DNA Methylation Landscape of Giant Viruses.</title>
        <authorList>
            <person name="Jeudy S."/>
            <person name="Rigou S."/>
            <person name="Alempic J.-M."/>
            <person name="Claverie J.-M."/>
            <person name="Abergel C."/>
            <person name="Legendre M."/>
        </authorList>
    </citation>
    <scope>NUCLEOTIDE SEQUENCE</scope>
    <source>
        <strain evidence="1">P4</strain>
    </source>
</reference>
<accession>A0A6G8MYR4</accession>
<sequence length="230" mass="26621">MYNALYFTSVLCEDELYTEIERGISQVPGVESTEFRVNRVHRGEEYLKFGFLYVKDERVYHSFVGNNPDGSERIIYKEQSDDSSVDEWADAEVEEEEEKLPPLVEFENIRFYPVNLPSLNSDQSPCVLCCRNFPSFLDPEEIRKEISFYSSLPDYPLLQVKCTNETKKIIFLAFSPQTSDAQYALLMIKSLPVSSVQGIVNSRSYDNCAPYVLRFSHSYKNPKILIKKNL</sequence>
<dbReference type="Proteomes" id="UP001224087">
    <property type="component" value="Segment"/>
</dbReference>
<keyword evidence="2" id="KW-1185">Reference proteome</keyword>
<dbReference type="EMBL" id="MN873693">
    <property type="protein sequence ID" value="QIN54364.1"/>
    <property type="molecule type" value="Genomic_DNA"/>
</dbReference>
<evidence type="ECO:0000313" key="2">
    <source>
        <dbReference type="Proteomes" id="UP001224087"/>
    </source>
</evidence>
<gene>
    <name evidence="1" type="primary">ck239</name>
</gene>
<proteinExistence type="predicted"/>
<evidence type="ECO:0008006" key="3">
    <source>
        <dbReference type="Google" id="ProtNLM"/>
    </source>
</evidence>
<protein>
    <recommendedName>
        <fullName evidence="3">RRM domain-containing protein</fullName>
    </recommendedName>
</protein>
<evidence type="ECO:0000313" key="1">
    <source>
        <dbReference type="EMBL" id="QIN54364.1"/>
    </source>
</evidence>
<name>A0A6G8MYR4_9VIRU</name>